<dbReference type="InterPro" id="IPR016169">
    <property type="entry name" value="FAD-bd_PCMH_sub2"/>
</dbReference>
<dbReference type="InterPro" id="IPR006094">
    <property type="entry name" value="Oxid_FAD_bind_N"/>
</dbReference>
<keyword evidence="5" id="KW-1185">Reference proteome</keyword>
<dbReference type="PANTHER" id="PTHR11748">
    <property type="entry name" value="D-LACTATE DEHYDROGENASE"/>
    <property type="match status" value="1"/>
</dbReference>
<dbReference type="Proteomes" id="UP000269265">
    <property type="component" value="Unassembled WGS sequence"/>
</dbReference>
<name>A0A3R8T687_9BURK</name>
<dbReference type="RefSeq" id="WP_125242849.1">
    <property type="nucleotide sequence ID" value="NZ_RSED01000005.1"/>
</dbReference>
<reference evidence="4 5" key="1">
    <citation type="submission" date="2018-12" db="EMBL/GenBank/DDBJ databases">
        <title>The whole draft genome of Aquabacterium sp. SJQ9.</title>
        <authorList>
            <person name="Sun L."/>
            <person name="Gao X."/>
            <person name="Chen W."/>
            <person name="Huang K."/>
        </authorList>
    </citation>
    <scope>NUCLEOTIDE SEQUENCE [LARGE SCALE GENOMIC DNA]</scope>
    <source>
        <strain evidence="4 5">SJQ9</strain>
    </source>
</reference>
<dbReference type="InterPro" id="IPR036318">
    <property type="entry name" value="FAD-bd_PCMH-like_sf"/>
</dbReference>
<proteinExistence type="predicted"/>
<dbReference type="EMBL" id="RSED01000005">
    <property type="protein sequence ID" value="RRS05032.1"/>
    <property type="molecule type" value="Genomic_DNA"/>
</dbReference>
<evidence type="ECO:0000256" key="1">
    <source>
        <dbReference type="ARBA" id="ARBA00022630"/>
    </source>
</evidence>
<dbReference type="PROSITE" id="PS51387">
    <property type="entry name" value="FAD_PCMH"/>
    <property type="match status" value="1"/>
</dbReference>
<gene>
    <name evidence="4" type="primary">glcE</name>
    <name evidence="4" type="ORF">EIP75_07980</name>
</gene>
<dbReference type="OrthoDB" id="9811557at2"/>
<evidence type="ECO:0000313" key="4">
    <source>
        <dbReference type="EMBL" id="RRS05032.1"/>
    </source>
</evidence>
<keyword evidence="2" id="KW-0274">FAD</keyword>
<comment type="caution">
    <text evidence="4">The sequence shown here is derived from an EMBL/GenBank/DDBJ whole genome shotgun (WGS) entry which is preliminary data.</text>
</comment>
<keyword evidence="1" id="KW-0285">Flavoprotein</keyword>
<dbReference type="SUPFAM" id="SSF56176">
    <property type="entry name" value="FAD-binding/transporter-associated domain-like"/>
    <property type="match status" value="1"/>
</dbReference>
<dbReference type="GO" id="GO:0071949">
    <property type="term" value="F:FAD binding"/>
    <property type="evidence" value="ECO:0007669"/>
    <property type="project" value="InterPro"/>
</dbReference>
<sequence length="381" mass="40605">MADAALAPVSPPSAVLQLQDQVREARERRAVLRVRGLGSKDGIGDIRAGEPMDTLGCQGIVSYEPSELVITAQAGTPLAEIEAELARRGQYLPFEPPRWGHVPGGGTLGGVVASGFSGPSRASRGAVRDHVLGVRMVNGRAQWLRFGGSVMKNVAGFDLARLMAGSMGTLGALTEVTLKVMPQPVATCTLRFECTQEDGILMINRWGGQPLPLDASAWWDGLLVVRLRGAEAAVAAAVQRLMPEAGGDIVPAEMADVFWLGLRDHQDEFFARARELVMSGRASGATLWRLSVPATSKPLALPGETLIEWFGAQRWVCTSAPAAMVHEAAARAGGHALAWVSTVAQPVVLPPVLTRLHRQVQHAFDPDGVFDTGRLWPRAGS</sequence>
<protein>
    <submittedName>
        <fullName evidence="4">Glycolate oxidase subunit GlcE</fullName>
    </submittedName>
</protein>
<dbReference type="InterPro" id="IPR016164">
    <property type="entry name" value="FAD-linked_Oxase-like_C"/>
</dbReference>
<organism evidence="4 5">
    <name type="scientific">Aquabacterium soli</name>
    <dbReference type="NCBI Taxonomy" id="2493092"/>
    <lineage>
        <taxon>Bacteria</taxon>
        <taxon>Pseudomonadati</taxon>
        <taxon>Pseudomonadota</taxon>
        <taxon>Betaproteobacteria</taxon>
        <taxon>Burkholderiales</taxon>
        <taxon>Aquabacterium</taxon>
    </lineage>
</organism>
<evidence type="ECO:0000256" key="2">
    <source>
        <dbReference type="ARBA" id="ARBA00022827"/>
    </source>
</evidence>
<dbReference type="Gene3D" id="3.30.465.10">
    <property type="match status" value="1"/>
</dbReference>
<evidence type="ECO:0000313" key="5">
    <source>
        <dbReference type="Proteomes" id="UP000269265"/>
    </source>
</evidence>
<dbReference type="GO" id="GO:0003824">
    <property type="term" value="F:catalytic activity"/>
    <property type="evidence" value="ECO:0007669"/>
    <property type="project" value="InterPro"/>
</dbReference>
<dbReference type="InterPro" id="IPR016166">
    <property type="entry name" value="FAD-bd_PCMH"/>
</dbReference>
<dbReference type="SUPFAM" id="SSF55103">
    <property type="entry name" value="FAD-linked oxidases, C-terminal domain"/>
    <property type="match status" value="1"/>
</dbReference>
<dbReference type="NCBIfam" id="NF008439">
    <property type="entry name" value="PRK11282.1"/>
    <property type="match status" value="1"/>
</dbReference>
<dbReference type="AlphaFoldDB" id="A0A3R8T687"/>
<feature type="domain" description="FAD-binding PCMH-type" evidence="3">
    <location>
        <begin position="1"/>
        <end position="183"/>
    </location>
</feature>
<dbReference type="Pfam" id="PF01565">
    <property type="entry name" value="FAD_binding_4"/>
    <property type="match status" value="1"/>
</dbReference>
<evidence type="ECO:0000259" key="3">
    <source>
        <dbReference type="PROSITE" id="PS51387"/>
    </source>
</evidence>
<accession>A0A3R8T687</accession>
<dbReference type="PANTHER" id="PTHR11748:SF103">
    <property type="entry name" value="GLYCOLATE OXIDASE SUBUNIT GLCE"/>
    <property type="match status" value="1"/>
</dbReference>